<evidence type="ECO:0000256" key="2">
    <source>
        <dbReference type="SAM" id="SignalP"/>
    </source>
</evidence>
<dbReference type="AlphaFoldDB" id="A0A8R1XVS6"/>
<dbReference type="OMA" id="IFEEERH"/>
<evidence type="ECO:0000256" key="1">
    <source>
        <dbReference type="SAM" id="MobiDB-lite"/>
    </source>
</evidence>
<evidence type="ECO:0000313" key="4">
    <source>
        <dbReference type="Proteomes" id="UP000024404"/>
    </source>
</evidence>
<reference evidence="3" key="2">
    <citation type="submission" date="2022-06" db="UniProtKB">
        <authorList>
            <consortium name="EnsemblMetazoa"/>
        </authorList>
    </citation>
    <scope>IDENTIFICATION</scope>
</reference>
<feature type="chain" id="PRO_5035728342" description="Syndecan" evidence="2">
    <location>
        <begin position="23"/>
        <end position="213"/>
    </location>
</feature>
<feature type="region of interest" description="Disordered" evidence="1">
    <location>
        <begin position="48"/>
        <end position="80"/>
    </location>
</feature>
<evidence type="ECO:0008006" key="5">
    <source>
        <dbReference type="Google" id="ProtNLM"/>
    </source>
</evidence>
<feature type="signal peptide" evidence="2">
    <location>
        <begin position="1"/>
        <end position="22"/>
    </location>
</feature>
<dbReference type="EnsemblMetazoa" id="OVOC3228.1">
    <property type="protein sequence ID" value="OVOC3228.1"/>
    <property type="gene ID" value="WBGene00240037"/>
</dbReference>
<organism evidence="3 4">
    <name type="scientific">Onchocerca volvulus</name>
    <dbReference type="NCBI Taxonomy" id="6282"/>
    <lineage>
        <taxon>Eukaryota</taxon>
        <taxon>Metazoa</taxon>
        <taxon>Ecdysozoa</taxon>
        <taxon>Nematoda</taxon>
        <taxon>Chromadorea</taxon>
        <taxon>Rhabditida</taxon>
        <taxon>Spirurina</taxon>
        <taxon>Spiruromorpha</taxon>
        <taxon>Filarioidea</taxon>
        <taxon>Onchocercidae</taxon>
        <taxon>Onchocerca</taxon>
    </lineage>
</organism>
<reference evidence="4" key="1">
    <citation type="submission" date="2013-10" db="EMBL/GenBank/DDBJ databases">
        <title>Genome sequencing of Onchocerca volvulus.</title>
        <authorList>
            <person name="Cotton J."/>
            <person name="Tsai J."/>
            <person name="Stanley E."/>
            <person name="Tracey A."/>
            <person name="Holroyd N."/>
            <person name="Lustigman S."/>
            <person name="Berriman M."/>
        </authorList>
    </citation>
    <scope>NUCLEOTIDE SEQUENCE</scope>
</reference>
<accession>A0A8R1XVS6</accession>
<evidence type="ECO:0000313" key="3">
    <source>
        <dbReference type="EnsemblMetazoa" id="OVOC3228.1"/>
    </source>
</evidence>
<dbReference type="Proteomes" id="UP000024404">
    <property type="component" value="Unassembled WGS sequence"/>
</dbReference>
<keyword evidence="4" id="KW-1185">Reference proteome</keyword>
<proteinExistence type="predicted"/>
<dbReference type="EMBL" id="CMVM020000079">
    <property type="status" value="NOT_ANNOTATED_CDS"/>
    <property type="molecule type" value="Genomic_DNA"/>
</dbReference>
<sequence>MELHSLLFVGCCVILLQNYALCDKVFGKREISSLSNIAKFNEIEGSGIPPSLSNKQKSAGAGTDMEWEGSGLSPDDEDGDVVEGSGAHIDEDISSDNIPVTTSIYSMNRTRTTTHYSSFDIDELEFEPDEKDVAIEEVPATTVTSVTVQSWTTTSRRPLQPLTPLITQQTAPPTIFEEKPNIPFDTLLKPGVLAGKFANLHLCLLVSGKFLAI</sequence>
<name>A0A8R1XVS6_ONCVO</name>
<keyword evidence="2" id="KW-0732">Signal</keyword>
<protein>
    <recommendedName>
        <fullName evidence="5">Syndecan</fullName>
    </recommendedName>
</protein>